<feature type="domain" description="Heterokaryon incompatibility" evidence="1">
    <location>
        <begin position="140"/>
        <end position="321"/>
    </location>
</feature>
<keyword evidence="3" id="KW-1185">Reference proteome</keyword>
<reference evidence="2" key="1">
    <citation type="submission" date="2022-10" db="EMBL/GenBank/DDBJ databases">
        <title>Determination and structural analysis of whole genome sequence of Sarocladium strictum F4-1.</title>
        <authorList>
            <person name="Hu L."/>
            <person name="Jiang Y."/>
        </authorList>
    </citation>
    <scope>NUCLEOTIDE SEQUENCE</scope>
    <source>
        <strain evidence="2">F4-1</strain>
    </source>
</reference>
<evidence type="ECO:0000313" key="3">
    <source>
        <dbReference type="Proteomes" id="UP001175261"/>
    </source>
</evidence>
<dbReference type="EMBL" id="JAPDFR010000001">
    <property type="protein sequence ID" value="KAK0390592.1"/>
    <property type="molecule type" value="Genomic_DNA"/>
</dbReference>
<dbReference type="AlphaFoldDB" id="A0AA39GNG5"/>
<dbReference type="PANTHER" id="PTHR24148">
    <property type="entry name" value="ANKYRIN REPEAT DOMAIN-CONTAINING PROTEIN 39 HOMOLOG-RELATED"/>
    <property type="match status" value="1"/>
</dbReference>
<dbReference type="InterPro" id="IPR052895">
    <property type="entry name" value="HetReg/Transcr_Mod"/>
</dbReference>
<dbReference type="InterPro" id="IPR010730">
    <property type="entry name" value="HET"/>
</dbReference>
<dbReference type="Pfam" id="PF26639">
    <property type="entry name" value="Het-6_barrel"/>
    <property type="match status" value="1"/>
</dbReference>
<gene>
    <name evidence="2" type="ORF">NLU13_0096</name>
</gene>
<organism evidence="2 3">
    <name type="scientific">Sarocladium strictum</name>
    <name type="common">Black bundle disease fungus</name>
    <name type="synonym">Acremonium strictum</name>
    <dbReference type="NCBI Taxonomy" id="5046"/>
    <lineage>
        <taxon>Eukaryota</taxon>
        <taxon>Fungi</taxon>
        <taxon>Dikarya</taxon>
        <taxon>Ascomycota</taxon>
        <taxon>Pezizomycotina</taxon>
        <taxon>Sordariomycetes</taxon>
        <taxon>Hypocreomycetidae</taxon>
        <taxon>Hypocreales</taxon>
        <taxon>Sarocladiaceae</taxon>
        <taxon>Sarocladium</taxon>
    </lineage>
</organism>
<name>A0AA39GNG5_SARSR</name>
<dbReference type="Proteomes" id="UP001175261">
    <property type="component" value="Unassembled WGS sequence"/>
</dbReference>
<evidence type="ECO:0000313" key="2">
    <source>
        <dbReference type="EMBL" id="KAK0390592.1"/>
    </source>
</evidence>
<proteinExistence type="predicted"/>
<comment type="caution">
    <text evidence="2">The sequence shown here is derived from an EMBL/GenBank/DDBJ whole genome shotgun (WGS) entry which is preliminary data.</text>
</comment>
<accession>A0AA39GNG5</accession>
<sequence length="842" mass="95185">MQATHALIFRAREGEFSVPPDLSGLRLSWAGNIAAELQRHGLSINSTATQGVLARGLLLITSHGSTSLVVIGSLREISVIFFLMALGTLPDYQYSSLVPGSRTFRAIRLLGRLRSWPAFLDRGTLRIEIEEVQVDSGAPYECLSYTWGVADGQVPDRRVVVDTAHGPRQLFIHRPLEAALFQLMSSKNVASLLFVDQISLDQSNDAEKADQVPLMKDIYAHSTRTLVWLGPGTRESDAWFDFVREIHAEGILSRLMGPNRGHFMQVFDAVMDSSIPTAGVIREDVDDLRSLMDRYSRSFPLKALAEVFKRSWFTRLWVIQEICLPPNITMICGTRTLCFDCFRSGNLFFSIYSSYLPNQLHVKVSKAGVVLHWDVLSLSQRFLRIYQERRAIHVSGVRQNALDTVLRYSVVDGAPNVGASKPEDRIYGMMGLMDLNDDLHKIKVRYNDVAGVYTEFAGMQARKDLDILCYSQFPKQNDVPSWVPDWHMQLSMPLGYTKLDERRYAAGTHLSRPPQVDVELGTKTLMVRGIMVDRIIKVSKTELAQDPEPTATDRIDDRSAQLFFGEMDEFLRAANEIPESRFRRYNVDDARRADADIRLADRGLSERYLRDLGMAEADIRTGLRAAKLQTARLGQRLLDVDEKVRSYHMSRIFKTVGIFPWYWEPRGDTDICQAMAVNPVRTSLNWVKGAALFVVDVAGLCLASWVTVGFSHWLRLKKLYYPNAILFSRSESSLRKHGLDASVEHSKAVSTLNDFMLKNKEQRLYVTEHGHVGLGPRTMQPHDVLVVLPGSTVPHVLRRMDWSEEGEQGWCYLGEAYCDGIMDGELLQDGGEAAEARTFRIR</sequence>
<dbReference type="Pfam" id="PF06985">
    <property type="entry name" value="HET"/>
    <property type="match status" value="1"/>
</dbReference>
<evidence type="ECO:0000259" key="1">
    <source>
        <dbReference type="Pfam" id="PF06985"/>
    </source>
</evidence>
<protein>
    <recommendedName>
        <fullName evidence="1">Heterokaryon incompatibility domain-containing protein</fullName>
    </recommendedName>
</protein>
<dbReference type="PANTHER" id="PTHR24148:SF73">
    <property type="entry name" value="HET DOMAIN PROTEIN (AFU_ORTHOLOGUE AFUA_8G01020)"/>
    <property type="match status" value="1"/>
</dbReference>